<keyword evidence="6" id="KW-0472">Membrane</keyword>
<organism evidence="8 9">
    <name type="scientific">Sinobaca qinghaiensis</name>
    <dbReference type="NCBI Taxonomy" id="342944"/>
    <lineage>
        <taxon>Bacteria</taxon>
        <taxon>Bacillati</taxon>
        <taxon>Bacillota</taxon>
        <taxon>Bacilli</taxon>
        <taxon>Bacillales</taxon>
        <taxon>Sporolactobacillaceae</taxon>
        <taxon>Sinobaca</taxon>
    </lineage>
</organism>
<protein>
    <submittedName>
        <fullName evidence="8">Processed acidic surface protein</fullName>
    </submittedName>
</protein>
<feature type="domain" description="Gram-positive cocci surface proteins LPxTG" evidence="7">
    <location>
        <begin position="327"/>
        <end position="358"/>
    </location>
</feature>
<evidence type="ECO:0000256" key="4">
    <source>
        <dbReference type="ARBA" id="ARBA00022729"/>
    </source>
</evidence>
<keyword evidence="4" id="KW-0732">Signal</keyword>
<keyword evidence="6" id="KW-1133">Transmembrane helix</keyword>
<evidence type="ECO:0000256" key="3">
    <source>
        <dbReference type="ARBA" id="ARBA00022525"/>
    </source>
</evidence>
<evidence type="ECO:0000313" key="9">
    <source>
        <dbReference type="Proteomes" id="UP000285120"/>
    </source>
</evidence>
<keyword evidence="2" id="KW-0134">Cell wall</keyword>
<proteinExistence type="predicted"/>
<dbReference type="NCBIfam" id="TIGR04383">
    <property type="entry name" value="acidic_w_LPXTA"/>
    <property type="match status" value="1"/>
</dbReference>
<keyword evidence="6" id="KW-0812">Transmembrane</keyword>
<dbReference type="Pfam" id="PF00746">
    <property type="entry name" value="Gram_pos_anchor"/>
    <property type="match status" value="1"/>
</dbReference>
<dbReference type="OrthoDB" id="2718583at2"/>
<keyword evidence="5" id="KW-0572">Peptidoglycan-anchor</keyword>
<comment type="caution">
    <text evidence="8">The sequence shown here is derived from an EMBL/GenBank/DDBJ whole genome shotgun (WGS) entry which is preliminary data.</text>
</comment>
<evidence type="ECO:0000256" key="5">
    <source>
        <dbReference type="ARBA" id="ARBA00023088"/>
    </source>
</evidence>
<sequence>MYHFFTYFFLIMKQYNKKEYILCKGDRNMKKWITIFAAALLLFAALPAENMSAAPSGKAYESYLEHLGWTETEMEAYLQGWDTSLNEFETLKELQEFLGEELTEESAAAFLEEFDMTRNELDERLAEDGLVLEDLKFTDDLYEYLPYDEEWEEEVWEDDFSEIGLTSAEIDALTAHFKKRAEQTGEFEEKLFSLLDDSSDFSEWMEELVWTEEQKQTFASWWNELLSLLQISVSFAEETAGEKKDLSFNNLLDMESWTIDVLWIEIYDTEGTLLADLFINTAFIEEFGGMEALPAVEEAASEQIIAAAPSGSAEKPSVSAEKEGGILPDTAGSSLFYVLGGLTAAFLGFLLLLSRKKTA</sequence>
<keyword evidence="3" id="KW-0964">Secreted</keyword>
<dbReference type="InterPro" id="IPR019931">
    <property type="entry name" value="LPXTG_anchor"/>
</dbReference>
<accession>A0A419V8Y1</accession>
<evidence type="ECO:0000256" key="6">
    <source>
        <dbReference type="SAM" id="Phobius"/>
    </source>
</evidence>
<gene>
    <name evidence="8" type="ORF">ATL39_0596</name>
</gene>
<keyword evidence="9" id="KW-1185">Reference proteome</keyword>
<dbReference type="EMBL" id="RAPK01000006">
    <property type="protein sequence ID" value="RKD76379.1"/>
    <property type="molecule type" value="Genomic_DNA"/>
</dbReference>
<name>A0A419V8Y1_9BACL</name>
<evidence type="ECO:0000313" key="8">
    <source>
        <dbReference type="EMBL" id="RKD76379.1"/>
    </source>
</evidence>
<dbReference type="Proteomes" id="UP000285120">
    <property type="component" value="Unassembled WGS sequence"/>
</dbReference>
<dbReference type="AlphaFoldDB" id="A0A419V8Y1"/>
<comment type="subcellular location">
    <subcellularLocation>
        <location evidence="1">Secreted</location>
        <location evidence="1">Cell wall</location>
        <topology evidence="1">Peptidoglycan-anchor</topology>
    </subcellularLocation>
</comment>
<reference evidence="8 9" key="1">
    <citation type="submission" date="2018-09" db="EMBL/GenBank/DDBJ databases">
        <title>Genomic Encyclopedia of Archaeal and Bacterial Type Strains, Phase II (KMG-II): from individual species to whole genera.</title>
        <authorList>
            <person name="Goeker M."/>
        </authorList>
    </citation>
    <scope>NUCLEOTIDE SEQUENCE [LARGE SCALE GENOMIC DNA]</scope>
    <source>
        <strain evidence="8 9">DSM 17008</strain>
    </source>
</reference>
<evidence type="ECO:0000256" key="1">
    <source>
        <dbReference type="ARBA" id="ARBA00004168"/>
    </source>
</evidence>
<evidence type="ECO:0000256" key="2">
    <source>
        <dbReference type="ARBA" id="ARBA00022512"/>
    </source>
</evidence>
<dbReference type="InterPro" id="IPR030832">
    <property type="entry name" value="Acidic_LPXTA"/>
</dbReference>
<feature type="transmembrane region" description="Helical" evidence="6">
    <location>
        <begin position="335"/>
        <end position="353"/>
    </location>
</feature>
<evidence type="ECO:0000259" key="7">
    <source>
        <dbReference type="Pfam" id="PF00746"/>
    </source>
</evidence>